<accession>A0A922MCU9</accession>
<keyword evidence="1" id="KW-1133">Transmembrane helix</keyword>
<keyword evidence="1" id="KW-0472">Membrane</keyword>
<organism evidence="2 3">
    <name type="scientific">Spodoptera exigua</name>
    <name type="common">Beet armyworm</name>
    <name type="synonym">Noctua fulgens</name>
    <dbReference type="NCBI Taxonomy" id="7107"/>
    <lineage>
        <taxon>Eukaryota</taxon>
        <taxon>Metazoa</taxon>
        <taxon>Ecdysozoa</taxon>
        <taxon>Arthropoda</taxon>
        <taxon>Hexapoda</taxon>
        <taxon>Insecta</taxon>
        <taxon>Pterygota</taxon>
        <taxon>Neoptera</taxon>
        <taxon>Endopterygota</taxon>
        <taxon>Lepidoptera</taxon>
        <taxon>Glossata</taxon>
        <taxon>Ditrysia</taxon>
        <taxon>Noctuoidea</taxon>
        <taxon>Noctuidae</taxon>
        <taxon>Amphipyrinae</taxon>
        <taxon>Spodoptera</taxon>
    </lineage>
</organism>
<comment type="caution">
    <text evidence="2">The sequence shown here is derived from an EMBL/GenBank/DDBJ whole genome shotgun (WGS) entry which is preliminary data.</text>
</comment>
<proteinExistence type="predicted"/>
<protein>
    <submittedName>
        <fullName evidence="2">Uncharacterized protein</fullName>
    </submittedName>
</protein>
<sequence length="100" mass="11522">MEPWIPSSKPSLKSVTNVMPNKVRGRNNIKVTLDTAGLFKYNQSHTLLVYTALTFIVVFIIYLATKDWKGYTSPEEVDLGTVQVPSHVYRRKHGHLRRHE</sequence>
<name>A0A922MCU9_SPOEX</name>
<keyword evidence="1" id="KW-0812">Transmembrane</keyword>
<dbReference type="Proteomes" id="UP000814243">
    <property type="component" value="Unassembled WGS sequence"/>
</dbReference>
<gene>
    <name evidence="2" type="ORF">HF086_001291</name>
</gene>
<dbReference type="AlphaFoldDB" id="A0A922MCU9"/>
<dbReference type="EMBL" id="JACEFF010000624">
    <property type="protein sequence ID" value="KAH9634089.1"/>
    <property type="molecule type" value="Genomic_DNA"/>
</dbReference>
<evidence type="ECO:0000256" key="1">
    <source>
        <dbReference type="SAM" id="Phobius"/>
    </source>
</evidence>
<evidence type="ECO:0000313" key="2">
    <source>
        <dbReference type="EMBL" id="KAH9634089.1"/>
    </source>
</evidence>
<feature type="transmembrane region" description="Helical" evidence="1">
    <location>
        <begin position="47"/>
        <end position="65"/>
    </location>
</feature>
<reference evidence="2" key="1">
    <citation type="journal article" date="2021" name="G3 (Bethesda)">
        <title>Genome and transcriptome analysis of the beet armyworm Spodoptera exigua reveals targets for pest control. .</title>
        <authorList>
            <person name="Simon S."/>
            <person name="Breeschoten T."/>
            <person name="Jansen H.J."/>
            <person name="Dirks R.P."/>
            <person name="Schranz M.E."/>
            <person name="Ros V.I.D."/>
        </authorList>
    </citation>
    <scope>NUCLEOTIDE SEQUENCE</scope>
    <source>
        <strain evidence="2">TB_SE_WUR_2020</strain>
    </source>
</reference>
<evidence type="ECO:0000313" key="3">
    <source>
        <dbReference type="Proteomes" id="UP000814243"/>
    </source>
</evidence>